<dbReference type="Proteomes" id="UP000827092">
    <property type="component" value="Unassembled WGS sequence"/>
</dbReference>
<feature type="compositionally biased region" description="Low complexity" evidence="1">
    <location>
        <begin position="255"/>
        <end position="286"/>
    </location>
</feature>
<organism evidence="2 3">
    <name type="scientific">Oedothorax gibbosus</name>
    <dbReference type="NCBI Taxonomy" id="931172"/>
    <lineage>
        <taxon>Eukaryota</taxon>
        <taxon>Metazoa</taxon>
        <taxon>Ecdysozoa</taxon>
        <taxon>Arthropoda</taxon>
        <taxon>Chelicerata</taxon>
        <taxon>Arachnida</taxon>
        <taxon>Araneae</taxon>
        <taxon>Araneomorphae</taxon>
        <taxon>Entelegynae</taxon>
        <taxon>Araneoidea</taxon>
        <taxon>Linyphiidae</taxon>
        <taxon>Erigoninae</taxon>
        <taxon>Oedothorax</taxon>
    </lineage>
</organism>
<evidence type="ECO:0000256" key="1">
    <source>
        <dbReference type="SAM" id="MobiDB-lite"/>
    </source>
</evidence>
<dbReference type="AlphaFoldDB" id="A0AAV6U937"/>
<reference evidence="2 3" key="1">
    <citation type="journal article" date="2022" name="Nat. Ecol. Evol.">
        <title>A masculinizing supergene underlies an exaggerated male reproductive morph in a spider.</title>
        <authorList>
            <person name="Hendrickx F."/>
            <person name="De Corte Z."/>
            <person name="Sonet G."/>
            <person name="Van Belleghem S.M."/>
            <person name="Kostlbacher S."/>
            <person name="Vangestel C."/>
        </authorList>
    </citation>
    <scope>NUCLEOTIDE SEQUENCE [LARGE SCALE GENOMIC DNA]</scope>
    <source>
        <strain evidence="2">W744_W776</strain>
    </source>
</reference>
<gene>
    <name evidence="2" type="ORF">JTE90_007460</name>
</gene>
<accession>A0AAV6U937</accession>
<evidence type="ECO:0000313" key="3">
    <source>
        <dbReference type="Proteomes" id="UP000827092"/>
    </source>
</evidence>
<keyword evidence="3" id="KW-1185">Reference proteome</keyword>
<sequence length="581" mass="66398">MNYCVQKESVSTHTDININKCALKLVGFEFGNFTDEELLEFISHYVPASAVKALFYDSYNSFYVLHLSDIEFTSVLIGKSLPFGTEHISFLPLLDCFVISNVYPSLSNNDIYEMFSMFGKVFNVANYHVLPNSSKFFHVLSGSREVNFLLTGCESELEIPTNVVHSPYIFHIQHLCVGCQTKGHSLINCPDKMDESSLPNMLQSCAPVNSHAVQEFTIQVNNVKTVKYTQFEEHADNNLLEKSTKNIQPQKHTENSLLENPEESSQLLENAENSLLENPEESSQLQKHSESSLLEKPEESTQLQKHAENSVLETPKENSLLENPEESRQLQKHTENSLLEKPEESTLLQKHPENSVLENPEESSQLGKHAGKILLVRIKRTPLNIPKEDNQLQKHADKSRLEEAEGNVLHEKLTENILSEEIYTETDSLDEKPNISLLDEELRRIAKKKQRREEKMGKLKIKEITKKSRNSLPDIIEIKHPSCPKKINIKCPSSIKSCIRKCEGVLPVKAVIDLLRLDARNKGNVLSFVFQFTCNIRAVLVQLSELKKELDLKFDIKNSTNYEVMFKKRVFSVIRLLRNSY</sequence>
<evidence type="ECO:0008006" key="4">
    <source>
        <dbReference type="Google" id="ProtNLM"/>
    </source>
</evidence>
<comment type="caution">
    <text evidence="2">The sequence shown here is derived from an EMBL/GenBank/DDBJ whole genome shotgun (WGS) entry which is preliminary data.</text>
</comment>
<proteinExistence type="predicted"/>
<evidence type="ECO:0000313" key="2">
    <source>
        <dbReference type="EMBL" id="KAG8180505.1"/>
    </source>
</evidence>
<feature type="compositionally biased region" description="Basic and acidic residues" evidence="1">
    <location>
        <begin position="325"/>
        <end position="344"/>
    </location>
</feature>
<protein>
    <recommendedName>
        <fullName evidence="4">RRM domain-containing protein</fullName>
    </recommendedName>
</protein>
<feature type="compositionally biased region" description="Basic and acidic residues" evidence="1">
    <location>
        <begin position="287"/>
        <end position="299"/>
    </location>
</feature>
<dbReference type="EMBL" id="JAFNEN010000560">
    <property type="protein sequence ID" value="KAG8180505.1"/>
    <property type="molecule type" value="Genomic_DNA"/>
</dbReference>
<feature type="region of interest" description="Disordered" evidence="1">
    <location>
        <begin position="237"/>
        <end position="368"/>
    </location>
</feature>
<name>A0AAV6U937_9ARAC</name>